<name>A0ABT5ZTD3_9ACTN</name>
<evidence type="ECO:0000313" key="2">
    <source>
        <dbReference type="Proteomes" id="UP001216579"/>
    </source>
</evidence>
<proteinExistence type="predicted"/>
<dbReference type="Proteomes" id="UP001216579">
    <property type="component" value="Unassembled WGS sequence"/>
</dbReference>
<organism evidence="1 2">
    <name type="scientific">Streptomyces silvisoli</name>
    <dbReference type="NCBI Taxonomy" id="3034235"/>
    <lineage>
        <taxon>Bacteria</taxon>
        <taxon>Bacillati</taxon>
        <taxon>Actinomycetota</taxon>
        <taxon>Actinomycetes</taxon>
        <taxon>Kitasatosporales</taxon>
        <taxon>Streptomycetaceae</taxon>
        <taxon>Streptomyces</taxon>
    </lineage>
</organism>
<protein>
    <submittedName>
        <fullName evidence="1">Lasso RiPP family leader peptide-containing protein</fullName>
    </submittedName>
</protein>
<sequence length="46" mass="4937">MNEALAIESADVYEPPLLAEAGDYAELTQGVEGITPEGWHAHWVGV</sequence>
<dbReference type="NCBIfam" id="NF033521">
    <property type="entry name" value="lasso_leader_L3"/>
    <property type="match status" value="1"/>
</dbReference>
<comment type="caution">
    <text evidence="1">The sequence shown here is derived from an EMBL/GenBank/DDBJ whole genome shotgun (WGS) entry which is preliminary data.</text>
</comment>
<accession>A0ABT5ZTD3</accession>
<gene>
    <name evidence="1" type="ORF">P3G67_28540</name>
</gene>
<dbReference type="EMBL" id="JARJBC010000022">
    <property type="protein sequence ID" value="MDF3293090.1"/>
    <property type="molecule type" value="Genomic_DNA"/>
</dbReference>
<reference evidence="1 2" key="1">
    <citation type="submission" date="2023-03" db="EMBL/GenBank/DDBJ databases">
        <title>Draft genome sequence of Streptomyces sp. RB6PN23 isolated from peat swamp forest in Thailand.</title>
        <authorList>
            <person name="Klaysubun C."/>
            <person name="Duangmal K."/>
        </authorList>
    </citation>
    <scope>NUCLEOTIDE SEQUENCE [LARGE SCALE GENOMIC DNA]</scope>
    <source>
        <strain evidence="1 2">RB6PN23</strain>
    </source>
</reference>
<keyword evidence="2" id="KW-1185">Reference proteome</keyword>
<dbReference type="RefSeq" id="WP_276096057.1">
    <property type="nucleotide sequence ID" value="NZ_JARJBC010000022.1"/>
</dbReference>
<evidence type="ECO:0000313" key="1">
    <source>
        <dbReference type="EMBL" id="MDF3293090.1"/>
    </source>
</evidence>